<evidence type="ECO:0000313" key="4">
    <source>
        <dbReference type="Proteomes" id="UP001523369"/>
    </source>
</evidence>
<dbReference type="InterPro" id="IPR050469">
    <property type="entry name" value="Diguanylate_Cyclase"/>
</dbReference>
<feature type="transmembrane region" description="Helical" evidence="1">
    <location>
        <begin position="188"/>
        <end position="207"/>
    </location>
</feature>
<keyword evidence="1" id="KW-0472">Membrane</keyword>
<comment type="caution">
    <text evidence="3">The sequence shown here is derived from an EMBL/GenBank/DDBJ whole genome shotgun (WGS) entry which is preliminary data.</text>
</comment>
<feature type="domain" description="GGDEF" evidence="2">
    <location>
        <begin position="354"/>
        <end position="476"/>
    </location>
</feature>
<feature type="transmembrane region" description="Helical" evidence="1">
    <location>
        <begin position="119"/>
        <end position="140"/>
    </location>
</feature>
<dbReference type="Pfam" id="PF00990">
    <property type="entry name" value="GGDEF"/>
    <property type="match status" value="1"/>
</dbReference>
<dbReference type="NCBIfam" id="TIGR00254">
    <property type="entry name" value="GGDEF"/>
    <property type="match status" value="1"/>
</dbReference>
<dbReference type="PANTHER" id="PTHR45138">
    <property type="entry name" value="REGULATORY COMPONENTS OF SENSORY TRANSDUCTION SYSTEM"/>
    <property type="match status" value="1"/>
</dbReference>
<dbReference type="Proteomes" id="UP001523369">
    <property type="component" value="Unassembled WGS sequence"/>
</dbReference>
<proteinExistence type="predicted"/>
<evidence type="ECO:0000256" key="1">
    <source>
        <dbReference type="SAM" id="Phobius"/>
    </source>
</evidence>
<keyword evidence="1" id="KW-1133">Transmembrane helix</keyword>
<evidence type="ECO:0000259" key="2">
    <source>
        <dbReference type="PROSITE" id="PS50887"/>
    </source>
</evidence>
<dbReference type="SUPFAM" id="SSF55073">
    <property type="entry name" value="Nucleotide cyclase"/>
    <property type="match status" value="1"/>
</dbReference>
<feature type="transmembrane region" description="Helical" evidence="1">
    <location>
        <begin position="152"/>
        <end position="176"/>
    </location>
</feature>
<dbReference type="InterPro" id="IPR043128">
    <property type="entry name" value="Rev_trsase/Diguanyl_cyclase"/>
</dbReference>
<dbReference type="EMBL" id="JAMYJR010000053">
    <property type="protein sequence ID" value="MCO8277035.1"/>
    <property type="molecule type" value="Genomic_DNA"/>
</dbReference>
<dbReference type="PANTHER" id="PTHR45138:SF9">
    <property type="entry name" value="DIGUANYLATE CYCLASE DGCM-RELATED"/>
    <property type="match status" value="1"/>
</dbReference>
<accession>A0ABT1E206</accession>
<name>A0ABT1E206_9ACTN</name>
<feature type="transmembrane region" description="Helical" evidence="1">
    <location>
        <begin position="7"/>
        <end position="24"/>
    </location>
</feature>
<feature type="transmembrane region" description="Helical" evidence="1">
    <location>
        <begin position="260"/>
        <end position="277"/>
    </location>
</feature>
<organism evidence="3 4">
    <name type="scientific">Paractinoplanes aksuensis</name>
    <dbReference type="NCBI Taxonomy" id="2939490"/>
    <lineage>
        <taxon>Bacteria</taxon>
        <taxon>Bacillati</taxon>
        <taxon>Actinomycetota</taxon>
        <taxon>Actinomycetes</taxon>
        <taxon>Micromonosporales</taxon>
        <taxon>Micromonosporaceae</taxon>
        <taxon>Paractinoplanes</taxon>
    </lineage>
</organism>
<dbReference type="InterPro" id="IPR000160">
    <property type="entry name" value="GGDEF_dom"/>
</dbReference>
<dbReference type="SMART" id="SM00267">
    <property type="entry name" value="GGDEF"/>
    <property type="match status" value="1"/>
</dbReference>
<gene>
    <name evidence="3" type="ORF">M1L60_41300</name>
</gene>
<evidence type="ECO:0000313" key="3">
    <source>
        <dbReference type="EMBL" id="MCO8277035.1"/>
    </source>
</evidence>
<feature type="transmembrane region" description="Helical" evidence="1">
    <location>
        <begin position="219"/>
        <end position="240"/>
    </location>
</feature>
<dbReference type="PROSITE" id="PS50887">
    <property type="entry name" value="GGDEF"/>
    <property type="match status" value="1"/>
</dbReference>
<feature type="transmembrane region" description="Helical" evidence="1">
    <location>
        <begin position="289"/>
        <end position="307"/>
    </location>
</feature>
<dbReference type="RefSeq" id="WP_253243056.1">
    <property type="nucleotide sequence ID" value="NZ_JAMYJR010000053.1"/>
</dbReference>
<dbReference type="InterPro" id="IPR029787">
    <property type="entry name" value="Nucleotide_cyclase"/>
</dbReference>
<keyword evidence="1" id="KW-0812">Transmembrane</keyword>
<reference evidence="3 4" key="1">
    <citation type="submission" date="2022-06" db="EMBL/GenBank/DDBJ databases">
        <title>New Species of the Genus Actinoplanes, ActinopZanes ferrugineus.</title>
        <authorList>
            <person name="Ding P."/>
        </authorList>
    </citation>
    <scope>NUCLEOTIDE SEQUENCE [LARGE SCALE GENOMIC DNA]</scope>
    <source>
        <strain evidence="3 4">TRM88003</strain>
    </source>
</reference>
<keyword evidence="4" id="KW-1185">Reference proteome</keyword>
<dbReference type="Gene3D" id="3.30.70.270">
    <property type="match status" value="1"/>
</dbReference>
<sequence>MGRGWKTYVAVMAVTVLAGSLLTDGSPAELTVSLGTGLSMAAAILIGLRRVPHGERAPWRFFALGLLLTALASLADGQGADVLPGDGPDLADALYLAFYPAIGIGLILMIKLSRRRTDWAALVDAATVTAGLALLAWIYAIGPALRDDTVGLAARLVTIAYPIADLLLLAITIRLLRSNGREGRRAPTLVAAAVLGYLAGDMAWVIVPHVNEAWADVAGVGQVINTVYELSVLVLTMAIAWPQVRGDGQGAASVSQLSRVQLAVLTAAVMISPALMIEQQLTGGITNGLAIAIGSAIMFLLVMARFTQLLKQAERQSRTVSALSRTDELTNLPNRRAWNDELPRVLERARSARAPVVVSMIDLDHFKSFNDTYGHPAGDRLLSAAAAAWSAELRDGDVLARYGGEEFIVLLPGTDESKATAVLERLRAVTPAAQTFSAGLARWDNTETSEALIARADSALYAAKAAGRDRILAAEAYAVS</sequence>
<feature type="transmembrane region" description="Helical" evidence="1">
    <location>
        <begin position="94"/>
        <end position="112"/>
    </location>
</feature>
<feature type="transmembrane region" description="Helical" evidence="1">
    <location>
        <begin position="57"/>
        <end position="74"/>
    </location>
</feature>
<dbReference type="CDD" id="cd01949">
    <property type="entry name" value="GGDEF"/>
    <property type="match status" value="1"/>
</dbReference>
<protein>
    <submittedName>
        <fullName evidence="3">GGDEF domain-containing protein</fullName>
    </submittedName>
</protein>
<feature type="transmembrane region" description="Helical" evidence="1">
    <location>
        <begin position="30"/>
        <end position="48"/>
    </location>
</feature>